<keyword evidence="3" id="KW-1185">Reference proteome</keyword>
<dbReference type="OrthoDB" id="2381924at2759"/>
<feature type="domain" description="HAT C-terminal dimerisation" evidence="1">
    <location>
        <begin position="2"/>
        <end position="58"/>
    </location>
</feature>
<organism evidence="2 3">
    <name type="scientific">Ambispora gerdemannii</name>
    <dbReference type="NCBI Taxonomy" id="144530"/>
    <lineage>
        <taxon>Eukaryota</taxon>
        <taxon>Fungi</taxon>
        <taxon>Fungi incertae sedis</taxon>
        <taxon>Mucoromycota</taxon>
        <taxon>Glomeromycotina</taxon>
        <taxon>Glomeromycetes</taxon>
        <taxon>Archaeosporales</taxon>
        <taxon>Ambisporaceae</taxon>
        <taxon>Ambispora</taxon>
    </lineage>
</organism>
<evidence type="ECO:0000259" key="1">
    <source>
        <dbReference type="Pfam" id="PF05699"/>
    </source>
</evidence>
<dbReference type="PANTHER" id="PTHR47611">
    <property type="entry name" value="HAT DIMERISATION DOMAIN, C-TERMINAL"/>
    <property type="match status" value="1"/>
</dbReference>
<feature type="non-terminal residue" evidence="2">
    <location>
        <position position="1"/>
    </location>
</feature>
<dbReference type="Proteomes" id="UP000789831">
    <property type="component" value="Unassembled WGS sequence"/>
</dbReference>
<protein>
    <submittedName>
        <fullName evidence="2">4997_t:CDS:1</fullName>
    </submittedName>
</protein>
<dbReference type="Pfam" id="PF05699">
    <property type="entry name" value="Dimer_Tnp_hAT"/>
    <property type="match status" value="1"/>
</dbReference>
<proteinExistence type="predicted"/>
<dbReference type="SUPFAM" id="SSF53098">
    <property type="entry name" value="Ribonuclease H-like"/>
    <property type="match status" value="1"/>
</dbReference>
<comment type="caution">
    <text evidence="2">The sequence shown here is derived from an EMBL/GenBank/DDBJ whole genome shotgun (WGS) entry which is preliminary data.</text>
</comment>
<sequence length="69" mass="7677">AHQIQFPRLAKMARDYLAIPATSVSSERLFSSGGIMISDKRFNLAPKTIRTSQCLKSWTQGPLKDKLGI</sequence>
<evidence type="ECO:0000313" key="3">
    <source>
        <dbReference type="Proteomes" id="UP000789831"/>
    </source>
</evidence>
<dbReference type="EMBL" id="CAJVPL010002410">
    <property type="protein sequence ID" value="CAG8609574.1"/>
    <property type="molecule type" value="Genomic_DNA"/>
</dbReference>
<dbReference type="InterPro" id="IPR008906">
    <property type="entry name" value="HATC_C_dom"/>
</dbReference>
<gene>
    <name evidence="2" type="ORF">AGERDE_LOCUS9523</name>
</gene>
<name>A0A9N9CRR7_9GLOM</name>
<reference evidence="2" key="1">
    <citation type="submission" date="2021-06" db="EMBL/GenBank/DDBJ databases">
        <authorList>
            <person name="Kallberg Y."/>
            <person name="Tangrot J."/>
            <person name="Rosling A."/>
        </authorList>
    </citation>
    <scope>NUCLEOTIDE SEQUENCE</scope>
    <source>
        <strain evidence="2">MT106</strain>
    </source>
</reference>
<dbReference type="InterPro" id="IPR012337">
    <property type="entry name" value="RNaseH-like_sf"/>
</dbReference>
<accession>A0A9N9CRR7</accession>
<dbReference type="AlphaFoldDB" id="A0A9N9CRR7"/>
<dbReference type="GO" id="GO:0046983">
    <property type="term" value="F:protein dimerization activity"/>
    <property type="evidence" value="ECO:0007669"/>
    <property type="project" value="InterPro"/>
</dbReference>
<dbReference type="PANTHER" id="PTHR47611:SF1">
    <property type="entry name" value="CCHC-TYPE DOMAIN-CONTAINING PROTEIN"/>
    <property type="match status" value="1"/>
</dbReference>
<evidence type="ECO:0000313" key="2">
    <source>
        <dbReference type="EMBL" id="CAG8609574.1"/>
    </source>
</evidence>